<keyword evidence="1" id="KW-1133">Transmembrane helix</keyword>
<dbReference type="PATRIC" id="fig|1396.535.peg.4352"/>
<dbReference type="AlphaFoldDB" id="A0A162PIM0"/>
<sequence length="257" mass="28802">MLRKKGIYTLTSVFFMMAYVLLGAILINVQASVETHRRVMQATSEAAQERSRAIDIRLKESEGVIEMYRTSVGYPDNVTTHSKSGAPYDGRFGHKTPLRPYTTPYQEKYVLADTVAKQSVVDYLDKVVHKNANKQDTLPNFNKENICVSVVPLPETKKATTLECTTKLGKVSFPNAQIKSIPEATQVIYDPDNIVNNGDEYTATATNVAFVGVKYEQRYFMANIVGKLGLPTTRTYHTWAVAYPQIERCYEGASFCS</sequence>
<dbReference type="RefSeq" id="WP_063259820.1">
    <property type="nucleotide sequence ID" value="NZ_LJKE01000015.1"/>
</dbReference>
<gene>
    <name evidence="2" type="ORF">B4088_0600</name>
</gene>
<name>A0A162PIM0_BACCE</name>
<evidence type="ECO:0000313" key="3">
    <source>
        <dbReference type="Proteomes" id="UP000076482"/>
    </source>
</evidence>
<organism evidence="2 3">
    <name type="scientific">Bacillus cereus</name>
    <dbReference type="NCBI Taxonomy" id="1396"/>
    <lineage>
        <taxon>Bacteria</taxon>
        <taxon>Bacillati</taxon>
        <taxon>Bacillota</taxon>
        <taxon>Bacilli</taxon>
        <taxon>Bacillales</taxon>
        <taxon>Bacillaceae</taxon>
        <taxon>Bacillus</taxon>
        <taxon>Bacillus cereus group</taxon>
    </lineage>
</organism>
<reference evidence="2 3" key="1">
    <citation type="submission" date="2015-09" db="EMBL/GenBank/DDBJ databases">
        <title>Bacillus cereus food isolates.</title>
        <authorList>
            <person name="Boekhorst J."/>
        </authorList>
    </citation>
    <scope>NUCLEOTIDE SEQUENCE [LARGE SCALE GENOMIC DNA]</scope>
    <source>
        <strain evidence="2 3">B4088</strain>
    </source>
</reference>
<accession>A0A162PIM0</accession>
<evidence type="ECO:0000313" key="2">
    <source>
        <dbReference type="EMBL" id="KZD72139.1"/>
    </source>
</evidence>
<evidence type="ECO:0000256" key="1">
    <source>
        <dbReference type="SAM" id="Phobius"/>
    </source>
</evidence>
<keyword evidence="1" id="KW-0812">Transmembrane</keyword>
<feature type="transmembrane region" description="Helical" evidence="1">
    <location>
        <begin position="7"/>
        <end position="27"/>
    </location>
</feature>
<comment type="caution">
    <text evidence="2">The sequence shown here is derived from an EMBL/GenBank/DDBJ whole genome shotgun (WGS) entry which is preliminary data.</text>
</comment>
<dbReference type="Proteomes" id="UP000076482">
    <property type="component" value="Unassembled WGS sequence"/>
</dbReference>
<dbReference type="EMBL" id="LJKE01000015">
    <property type="protein sequence ID" value="KZD72139.1"/>
    <property type="molecule type" value="Genomic_DNA"/>
</dbReference>
<proteinExistence type="predicted"/>
<keyword evidence="1" id="KW-0472">Membrane</keyword>
<protein>
    <submittedName>
        <fullName evidence="2">Uncharacterized protein</fullName>
    </submittedName>
</protein>